<dbReference type="EMBL" id="VVZX01000004">
    <property type="protein sequence ID" value="KAA5275786.1"/>
    <property type="molecule type" value="Genomic_DNA"/>
</dbReference>
<keyword evidence="2" id="KW-0067">ATP-binding</keyword>
<feature type="transmembrane region" description="Helical" evidence="4">
    <location>
        <begin position="244"/>
        <end position="262"/>
    </location>
</feature>
<gene>
    <name evidence="8" type="primary">mutS_1</name>
    <name evidence="7" type="ORF">EAJ03_03595</name>
    <name evidence="6" type="ORF">F2Z23_03590</name>
    <name evidence="8" type="ORF">NCTC11155_02237</name>
</gene>
<dbReference type="Proteomes" id="UP000335496">
    <property type="component" value="Unassembled WGS sequence"/>
</dbReference>
<name>A0A380ZD78_9BACE</name>
<keyword evidence="3" id="KW-0238">DNA-binding</keyword>
<dbReference type="InterPro" id="IPR045076">
    <property type="entry name" value="MutS"/>
</dbReference>
<accession>A0A380ZD78</accession>
<dbReference type="Gene3D" id="1.10.1420.10">
    <property type="match status" value="1"/>
</dbReference>
<keyword evidence="4" id="KW-0812">Transmembrane</keyword>
<evidence type="ECO:0000313" key="7">
    <source>
        <dbReference type="EMBL" id="RYT77122.1"/>
    </source>
</evidence>
<evidence type="ECO:0000313" key="6">
    <source>
        <dbReference type="EMBL" id="KAA5275786.1"/>
    </source>
</evidence>
<dbReference type="GeneID" id="93068996"/>
<reference evidence="8 9" key="1">
    <citation type="submission" date="2018-06" db="EMBL/GenBank/DDBJ databases">
        <authorList>
            <consortium name="Pathogen Informatics"/>
            <person name="Doyle S."/>
        </authorList>
    </citation>
    <scope>NUCLEOTIDE SEQUENCE [LARGE SCALE GENOMIC DNA]</scope>
    <source>
        <strain evidence="8 9">NCTC11155</strain>
    </source>
</reference>
<dbReference type="SMART" id="SM00534">
    <property type="entry name" value="MUTSac"/>
    <property type="match status" value="1"/>
</dbReference>
<dbReference type="InterPro" id="IPR027417">
    <property type="entry name" value="P-loop_NTPase"/>
</dbReference>
<dbReference type="PANTHER" id="PTHR11361">
    <property type="entry name" value="DNA MISMATCH REPAIR PROTEIN MUTS FAMILY MEMBER"/>
    <property type="match status" value="1"/>
</dbReference>
<evidence type="ECO:0000313" key="8">
    <source>
        <dbReference type="EMBL" id="SUV42856.1"/>
    </source>
</evidence>
<keyword evidence="4" id="KW-1133">Transmembrane helix</keyword>
<dbReference type="Proteomes" id="UP000291917">
    <property type="component" value="Unassembled WGS sequence"/>
</dbReference>
<evidence type="ECO:0000313" key="10">
    <source>
        <dbReference type="Proteomes" id="UP000291917"/>
    </source>
</evidence>
<feature type="transmembrane region" description="Helical" evidence="4">
    <location>
        <begin position="28"/>
        <end position="49"/>
    </location>
</feature>
<dbReference type="GO" id="GO:0140664">
    <property type="term" value="F:ATP-dependent DNA damage sensor activity"/>
    <property type="evidence" value="ECO:0007669"/>
    <property type="project" value="InterPro"/>
</dbReference>
<organism evidence="8 9">
    <name type="scientific">Bacteroides eggerthii</name>
    <dbReference type="NCBI Taxonomy" id="28111"/>
    <lineage>
        <taxon>Bacteria</taxon>
        <taxon>Pseudomonadati</taxon>
        <taxon>Bacteroidota</taxon>
        <taxon>Bacteroidia</taxon>
        <taxon>Bacteroidales</taxon>
        <taxon>Bacteroidaceae</taxon>
        <taxon>Bacteroides</taxon>
    </lineage>
</organism>
<dbReference type="SUPFAM" id="SSF48334">
    <property type="entry name" value="DNA repair protein MutS, domain III"/>
    <property type="match status" value="1"/>
</dbReference>
<dbReference type="Pfam" id="PF05192">
    <property type="entry name" value="MutS_III"/>
    <property type="match status" value="1"/>
</dbReference>
<dbReference type="SUPFAM" id="SSF52540">
    <property type="entry name" value="P-loop containing nucleoside triphosphate hydrolases"/>
    <property type="match status" value="1"/>
</dbReference>
<dbReference type="OrthoDB" id="9802448at2"/>
<keyword evidence="1" id="KW-0547">Nucleotide-binding</keyword>
<dbReference type="GO" id="GO:0030983">
    <property type="term" value="F:mismatched DNA binding"/>
    <property type="evidence" value="ECO:0007669"/>
    <property type="project" value="InterPro"/>
</dbReference>
<evidence type="ECO:0000256" key="1">
    <source>
        <dbReference type="ARBA" id="ARBA00022741"/>
    </source>
</evidence>
<dbReference type="CDD" id="cd03283">
    <property type="entry name" value="ABC_MutS-like"/>
    <property type="match status" value="1"/>
</dbReference>
<feature type="transmembrane region" description="Helical" evidence="4">
    <location>
        <begin position="217"/>
        <end position="238"/>
    </location>
</feature>
<feature type="transmembrane region" description="Helical" evidence="4">
    <location>
        <begin position="55"/>
        <end position="73"/>
    </location>
</feature>
<dbReference type="STRING" id="483216.BACEGG_02907"/>
<evidence type="ECO:0000256" key="4">
    <source>
        <dbReference type="SAM" id="Phobius"/>
    </source>
</evidence>
<dbReference type="RefSeq" id="WP_004291212.1">
    <property type="nucleotide sequence ID" value="NZ_CABKNQ010000017.1"/>
</dbReference>
<evidence type="ECO:0000259" key="5">
    <source>
        <dbReference type="SMART" id="SM00534"/>
    </source>
</evidence>
<dbReference type="Pfam" id="PF00488">
    <property type="entry name" value="MutS_V"/>
    <property type="match status" value="1"/>
</dbReference>
<keyword evidence="4" id="KW-0472">Membrane</keyword>
<dbReference type="GO" id="GO:0005829">
    <property type="term" value="C:cytosol"/>
    <property type="evidence" value="ECO:0007669"/>
    <property type="project" value="TreeGrafter"/>
</dbReference>
<evidence type="ECO:0000313" key="11">
    <source>
        <dbReference type="Proteomes" id="UP000335496"/>
    </source>
</evidence>
<keyword evidence="11" id="KW-1185">Reference proteome</keyword>
<dbReference type="EMBL" id="UFSX01000002">
    <property type="protein sequence ID" value="SUV42856.1"/>
    <property type="molecule type" value="Genomic_DNA"/>
</dbReference>
<evidence type="ECO:0000256" key="2">
    <source>
        <dbReference type="ARBA" id="ARBA00022840"/>
    </source>
</evidence>
<reference evidence="7 10" key="3">
    <citation type="journal article" date="2019" name="Science, e1252229">
        <title>Invertible promoters mediate bacterial phase variation, antibiotic resistance, and host adaptation in the gut.</title>
        <authorList>
            <person name="Jiang X."/>
            <person name="Hall A.B."/>
            <person name="Arthur T.D."/>
            <person name="Plichta D.R."/>
            <person name="Covington C.T."/>
            <person name="Poyet M."/>
            <person name="Crothers J."/>
            <person name="Moses P.L."/>
            <person name="Tolonen A.C."/>
            <person name="Vlamakis H."/>
            <person name="Alm E.J."/>
            <person name="Xavier R.J."/>
        </authorList>
    </citation>
    <scope>NUCLEOTIDE SEQUENCE [LARGE SCALE GENOMIC DNA]</scope>
    <source>
        <strain evidence="7">Bj_0095</strain>
        <strain evidence="10">bj_0095</strain>
    </source>
</reference>
<dbReference type="Gene3D" id="3.40.50.300">
    <property type="entry name" value="P-loop containing nucleotide triphosphate hydrolases"/>
    <property type="match status" value="1"/>
</dbReference>
<dbReference type="FunFam" id="3.40.50.300:FF:001552">
    <property type="entry name" value="Mismatch repair ATPase (MutS family)"/>
    <property type="match status" value="1"/>
</dbReference>
<dbReference type="InterPro" id="IPR036187">
    <property type="entry name" value="DNA_mismatch_repair_MutS_sf"/>
</dbReference>
<feature type="domain" description="DNA mismatch repair proteins mutS family" evidence="5">
    <location>
        <begin position="450"/>
        <end position="628"/>
    </location>
</feature>
<dbReference type="AlphaFoldDB" id="A0A380ZD78"/>
<dbReference type="InterPro" id="IPR000432">
    <property type="entry name" value="DNA_mismatch_repair_MutS_C"/>
</dbReference>
<dbReference type="GO" id="GO:0006298">
    <property type="term" value="P:mismatch repair"/>
    <property type="evidence" value="ECO:0007669"/>
    <property type="project" value="InterPro"/>
</dbReference>
<proteinExistence type="predicted"/>
<reference evidence="6 11" key="2">
    <citation type="journal article" date="2019" name="Nat. Med.">
        <title>A library of human gut bacterial isolates paired with longitudinal multiomics data enables mechanistic microbiome research.</title>
        <authorList>
            <person name="Poyet M."/>
            <person name="Groussin M."/>
            <person name="Gibbons S.M."/>
            <person name="Avila-Pacheco J."/>
            <person name="Jiang X."/>
            <person name="Kearney S.M."/>
            <person name="Perrotta A.R."/>
            <person name="Berdy B."/>
            <person name="Zhao S."/>
            <person name="Lieberman T.D."/>
            <person name="Swanson P.K."/>
            <person name="Smith M."/>
            <person name="Roesemann S."/>
            <person name="Alexander J.E."/>
            <person name="Rich S.A."/>
            <person name="Livny J."/>
            <person name="Vlamakis H."/>
            <person name="Clish C."/>
            <person name="Bullock K."/>
            <person name="Deik A."/>
            <person name="Scott J."/>
            <person name="Pierce K.A."/>
            <person name="Xavier R.J."/>
            <person name="Alm E.J."/>
        </authorList>
    </citation>
    <scope>NUCLEOTIDE SEQUENCE [LARGE SCALE GENOMIC DNA]</scope>
    <source>
        <strain evidence="6 11">BIOML-A1</strain>
    </source>
</reference>
<dbReference type="PANTHER" id="PTHR11361:SF99">
    <property type="entry name" value="DNA MISMATCH REPAIR PROTEIN"/>
    <property type="match status" value="1"/>
</dbReference>
<dbReference type="GO" id="GO:0005524">
    <property type="term" value="F:ATP binding"/>
    <property type="evidence" value="ECO:0007669"/>
    <property type="project" value="UniProtKB-KW"/>
</dbReference>
<evidence type="ECO:0000313" key="9">
    <source>
        <dbReference type="Proteomes" id="UP000254424"/>
    </source>
</evidence>
<protein>
    <submittedName>
        <fullName evidence="8">DNA mismatch repair protein MutS domain protein</fullName>
    </submittedName>
</protein>
<dbReference type="Proteomes" id="UP000254424">
    <property type="component" value="Unassembled WGS sequence"/>
</dbReference>
<dbReference type="InterPro" id="IPR007696">
    <property type="entry name" value="DNA_mismatch_repair_MutS_core"/>
</dbReference>
<sequence>MESIEKIKSTYSRIAEEAQQESNKIQQAIYHTGSLRLLLFVAGIAGIIYFREESWTILAGIALVTLLPFILLIKYHNNLFRRKDYQEKRAEVNRQELAALDYDTSCFDAGEEFVDPAHLYAYDLDVFGTHSLFQYVNRTCTEPGKRLLANWLGQHLEKKEDILERQAAVRELAPELQFRQHFRILGMLHKGTAADETELKAWAASPGVFRKNKFLRLLPATVTGINGICLLLMLTGYLPASMWGVIWTLFVTAGFAFTGKITKIQAVYGKKLQILGTYAGLLKLMEAQPMQCNLLKRIKEEIGGEQRKASLAISRLSKLMNELDQRNNVFMYVILNGLFFWELRQIMRIETWKEQYSRELPHWLSALGQMDALNSLATFAYNHPDYSYPTLLDKADMIAAKVNISSNTKKADTENTGNNTRFMLRAKALGHPLMHRDRCVRNDIDMEKRPFFIIITGANMAGKSTYLRTIGINYLLACTGMPVCAEEMEAYPARLITSLRTSDSLTDNESYFFAELKRLKLIIDKLQSGEELFIILDEILKGTNSMDKQKGSFALIKQFMALQANGIIATHDLLLGTLIDLFPENICNYRFEADITDNELTFSYRLRPGVAQNMNACFLMKKMGIAVTD</sequence>
<evidence type="ECO:0000256" key="3">
    <source>
        <dbReference type="ARBA" id="ARBA00023125"/>
    </source>
</evidence>
<dbReference type="EMBL" id="RCXL01000004">
    <property type="protein sequence ID" value="RYT77122.1"/>
    <property type="molecule type" value="Genomic_DNA"/>
</dbReference>